<evidence type="ECO:0000256" key="6">
    <source>
        <dbReference type="ARBA" id="ARBA00023136"/>
    </source>
</evidence>
<dbReference type="Gene3D" id="3.30.70.1230">
    <property type="entry name" value="Nucleotide cyclase"/>
    <property type="match status" value="1"/>
</dbReference>
<evidence type="ECO:0000256" key="5">
    <source>
        <dbReference type="ARBA" id="ARBA00022989"/>
    </source>
</evidence>
<evidence type="ECO:0000256" key="1">
    <source>
        <dbReference type="ARBA" id="ARBA00004196"/>
    </source>
</evidence>
<dbReference type="SMART" id="SM01080">
    <property type="entry name" value="CHASE2"/>
    <property type="match status" value="1"/>
</dbReference>
<reference evidence="9" key="1">
    <citation type="submission" date="2022-12" db="EMBL/GenBank/DDBJ databases">
        <title>Reference genome sequencing for broad-spectrum identification of bacterial and archaeal isolates by mass spectrometry.</title>
        <authorList>
            <person name="Sekiguchi Y."/>
            <person name="Tourlousse D.M."/>
        </authorList>
    </citation>
    <scope>NUCLEOTIDE SEQUENCE</scope>
    <source>
        <strain evidence="9">TSL-P1</strain>
    </source>
</reference>
<keyword evidence="6 7" id="KW-0472">Membrane</keyword>
<feature type="transmembrane region" description="Helical" evidence="7">
    <location>
        <begin position="18"/>
        <end position="34"/>
    </location>
</feature>
<dbReference type="CDD" id="cd07302">
    <property type="entry name" value="CHD"/>
    <property type="match status" value="1"/>
</dbReference>
<gene>
    <name evidence="9" type="ORF">TISLANDTSLP1_00430</name>
</gene>
<dbReference type="PANTHER" id="PTHR43081">
    <property type="entry name" value="ADENYLATE CYCLASE, TERMINAL-DIFFERENTIATION SPECIFIC-RELATED"/>
    <property type="match status" value="1"/>
</dbReference>
<dbReference type="Proteomes" id="UP001144297">
    <property type="component" value="Unassembled WGS sequence"/>
</dbReference>
<keyword evidence="10" id="KW-1185">Reference proteome</keyword>
<keyword evidence="4 7" id="KW-0812">Transmembrane</keyword>
<protein>
    <submittedName>
        <fullName evidence="9">Adenylate/guanylate cyclase domain-containing protein</fullName>
    </submittedName>
</protein>
<evidence type="ECO:0000256" key="2">
    <source>
        <dbReference type="ARBA" id="ARBA00005381"/>
    </source>
</evidence>
<feature type="transmembrane region" description="Helical" evidence="7">
    <location>
        <begin position="356"/>
        <end position="375"/>
    </location>
</feature>
<dbReference type="PROSITE" id="PS50125">
    <property type="entry name" value="GUANYLATE_CYCLASE_2"/>
    <property type="match status" value="1"/>
</dbReference>
<dbReference type="Pfam" id="PF05226">
    <property type="entry name" value="CHASE2"/>
    <property type="match status" value="1"/>
</dbReference>
<dbReference type="GO" id="GO:0006171">
    <property type="term" value="P:cAMP biosynthetic process"/>
    <property type="evidence" value="ECO:0007669"/>
    <property type="project" value="TreeGrafter"/>
</dbReference>
<dbReference type="GO" id="GO:0035556">
    <property type="term" value="P:intracellular signal transduction"/>
    <property type="evidence" value="ECO:0007669"/>
    <property type="project" value="InterPro"/>
</dbReference>
<evidence type="ECO:0000259" key="8">
    <source>
        <dbReference type="PROSITE" id="PS50125"/>
    </source>
</evidence>
<dbReference type="EMBL" id="BSDX01000001">
    <property type="protein sequence ID" value="GLI52350.1"/>
    <property type="molecule type" value="Genomic_DNA"/>
</dbReference>
<dbReference type="InterPro" id="IPR050697">
    <property type="entry name" value="Adenylyl/Guanylyl_Cyclase_3/4"/>
</dbReference>
<comment type="similarity">
    <text evidence="2">Belongs to the adenylyl cyclase class-3 family.</text>
</comment>
<dbReference type="FunFam" id="3.30.70.1230:FF:000016">
    <property type="entry name" value="Adenylate/guanylate cyclase domain-containing protein"/>
    <property type="match status" value="1"/>
</dbReference>
<dbReference type="InterPro" id="IPR001054">
    <property type="entry name" value="A/G_cyclase"/>
</dbReference>
<dbReference type="AlphaFoldDB" id="A0A9W6GE63"/>
<name>A0A9W6GE63_9BACT</name>
<proteinExistence type="inferred from homology"/>
<dbReference type="SMART" id="SM00044">
    <property type="entry name" value="CYCc"/>
    <property type="match status" value="1"/>
</dbReference>
<sequence length="636" mass="72079">MDINRLIQLLKAQKNKETIVSVFIVIIFLVLFYIKPYPFELVDMKIYDLFFHLRGQEEPPKNIVIAAIDEASIEKFGRWPWSRDKIARVIDKLSELEAAVITFDIILSEHEKNDRVLANSISKAGNVILPVVFFFNEDAPENLAIASSAFPVLNAQNFKRYHPISSKNVLTCEKILNENAAGFGHINMFPDPDGTIRWEVLFIEYYGYLIPSLSLKTVSMYLGIPPEKQAIDATRGVYLGKRYIPTDPWGRFLIPYYGGNETFKYLSIADILENKVKKEDIENKIVIVGATAVGIYDLRVTPLSSALPGVEKHANVIAAIIDEKTLLPVSSSIVSLLIVLSGIISILFYKKLKAGYSMIVMMSLLIILFSISFSFFKNGIWLSIVYISGNLVTQFLTIITIKYAYSEKETRQIKKIFSSYVTEKVVNELIKNPSMAKLGGARTEVTVLFSDIRDFTTLSEKLPPEKVVEILNEYFSTMAEIIFKWEGTLDKFMGDAIMVFWSAPLPQNDHAEKALKCAIEMISKLRYLYNKWKVENKPLLKIGIGISTGEVLVGNIGAEGKKMDYTVIGDHVNLACRLEKLNKQFNSEILISEFTYERMKKTIDSEYLDSIYVEELGTILVKGKETPVKIFKVSLR</sequence>
<dbReference type="GO" id="GO:0004016">
    <property type="term" value="F:adenylate cyclase activity"/>
    <property type="evidence" value="ECO:0007669"/>
    <property type="project" value="UniProtKB-ARBA"/>
</dbReference>
<evidence type="ECO:0000256" key="3">
    <source>
        <dbReference type="ARBA" id="ARBA00022475"/>
    </source>
</evidence>
<comment type="caution">
    <text evidence="9">The sequence shown here is derived from an EMBL/GenBank/DDBJ whole genome shotgun (WGS) entry which is preliminary data.</text>
</comment>
<dbReference type="Pfam" id="PF00211">
    <property type="entry name" value="Guanylate_cyc"/>
    <property type="match status" value="1"/>
</dbReference>
<feature type="transmembrane region" description="Helical" evidence="7">
    <location>
        <begin position="326"/>
        <end position="349"/>
    </location>
</feature>
<feature type="domain" description="Guanylate cyclase" evidence="8">
    <location>
        <begin position="446"/>
        <end position="579"/>
    </location>
</feature>
<dbReference type="InterPro" id="IPR007890">
    <property type="entry name" value="CHASE2"/>
</dbReference>
<dbReference type="InterPro" id="IPR029787">
    <property type="entry name" value="Nucleotide_cyclase"/>
</dbReference>
<dbReference type="SUPFAM" id="SSF55073">
    <property type="entry name" value="Nucleotide cyclase"/>
    <property type="match status" value="1"/>
</dbReference>
<keyword evidence="5 7" id="KW-1133">Transmembrane helix</keyword>
<keyword evidence="3" id="KW-1003">Cell membrane</keyword>
<comment type="subcellular location">
    <subcellularLocation>
        <location evidence="1">Cell envelope</location>
    </subcellularLocation>
</comment>
<feature type="transmembrane region" description="Helical" evidence="7">
    <location>
        <begin position="381"/>
        <end position="405"/>
    </location>
</feature>
<evidence type="ECO:0000313" key="10">
    <source>
        <dbReference type="Proteomes" id="UP001144297"/>
    </source>
</evidence>
<evidence type="ECO:0000256" key="4">
    <source>
        <dbReference type="ARBA" id="ARBA00022692"/>
    </source>
</evidence>
<organism evidence="9 10">
    <name type="scientific">Thermodesulfovibrio yellowstonii</name>
    <dbReference type="NCBI Taxonomy" id="28262"/>
    <lineage>
        <taxon>Bacteria</taxon>
        <taxon>Pseudomonadati</taxon>
        <taxon>Nitrospirota</taxon>
        <taxon>Thermodesulfovibrionia</taxon>
        <taxon>Thermodesulfovibrionales</taxon>
        <taxon>Thermodesulfovibrionaceae</taxon>
        <taxon>Thermodesulfovibrio</taxon>
    </lineage>
</organism>
<evidence type="ECO:0000256" key="7">
    <source>
        <dbReference type="SAM" id="Phobius"/>
    </source>
</evidence>
<dbReference type="PANTHER" id="PTHR43081:SF1">
    <property type="entry name" value="ADENYLATE CYCLASE, TERMINAL-DIFFERENTIATION SPECIFIC"/>
    <property type="match status" value="1"/>
</dbReference>
<dbReference type="GO" id="GO:0030313">
    <property type="term" value="C:cell envelope"/>
    <property type="evidence" value="ECO:0007669"/>
    <property type="project" value="UniProtKB-SubCell"/>
</dbReference>
<accession>A0A9W6GE63</accession>
<evidence type="ECO:0000313" key="9">
    <source>
        <dbReference type="EMBL" id="GLI52350.1"/>
    </source>
</evidence>